<sequence>MAAEVLGPVLAKAEVERIVARLALVGEGRDPLVVAATSCLTAFVLLCEAWEQRGAEDGGGALEGRGAQSCREALGATRAAVETARFALVETNDRARRVAAERAASRRAGGLRVPSVRTAAD</sequence>
<proteinExistence type="predicted"/>
<name>A0A290Z6N7_9PSEU</name>
<protein>
    <submittedName>
        <fullName evidence="2">Uncharacterized protein</fullName>
    </submittedName>
</protein>
<gene>
    <name evidence="2" type="ORF">CNX65_16250</name>
</gene>
<dbReference type="AlphaFoldDB" id="A0A290Z6N7"/>
<dbReference type="KEGG" id="apre:CNX65_16250"/>
<organism evidence="2 3">
    <name type="scientific">Actinosynnema pretiosum</name>
    <dbReference type="NCBI Taxonomy" id="42197"/>
    <lineage>
        <taxon>Bacteria</taxon>
        <taxon>Bacillati</taxon>
        <taxon>Actinomycetota</taxon>
        <taxon>Actinomycetes</taxon>
        <taxon>Pseudonocardiales</taxon>
        <taxon>Pseudonocardiaceae</taxon>
        <taxon>Actinosynnema</taxon>
    </lineage>
</organism>
<dbReference type="EMBL" id="CP023445">
    <property type="protein sequence ID" value="ATE54645.1"/>
    <property type="molecule type" value="Genomic_DNA"/>
</dbReference>
<accession>A0A290Z6N7</accession>
<evidence type="ECO:0000313" key="3">
    <source>
        <dbReference type="Proteomes" id="UP000218505"/>
    </source>
</evidence>
<feature type="region of interest" description="Disordered" evidence="1">
    <location>
        <begin position="101"/>
        <end position="121"/>
    </location>
</feature>
<evidence type="ECO:0000256" key="1">
    <source>
        <dbReference type="SAM" id="MobiDB-lite"/>
    </source>
</evidence>
<dbReference type="Proteomes" id="UP000218505">
    <property type="component" value="Chromosome"/>
</dbReference>
<keyword evidence="3" id="KW-1185">Reference proteome</keyword>
<evidence type="ECO:0000313" key="2">
    <source>
        <dbReference type="EMBL" id="ATE54645.1"/>
    </source>
</evidence>
<reference evidence="2" key="1">
    <citation type="submission" date="2017-09" db="EMBL/GenBank/DDBJ databases">
        <title>Complete Genome Sequence of ansamitocin-producing Bacterium Actinosynnema pretiosum X47.</title>
        <authorList>
            <person name="Cao G."/>
            <person name="Zong G."/>
            <person name="Zhong C."/>
            <person name="Fu J."/>
        </authorList>
    </citation>
    <scope>NUCLEOTIDE SEQUENCE [LARGE SCALE GENOMIC DNA]</scope>
    <source>
        <strain evidence="2">X47</strain>
    </source>
</reference>
<dbReference type="RefSeq" id="WP_096493996.1">
    <property type="nucleotide sequence ID" value="NZ_CP023445.1"/>
</dbReference>